<organism evidence="1 2">
    <name type="scientific">Diceros bicornis minor</name>
    <name type="common">South-central black rhinoceros</name>
    <dbReference type="NCBI Taxonomy" id="77932"/>
    <lineage>
        <taxon>Eukaryota</taxon>
        <taxon>Metazoa</taxon>
        <taxon>Chordata</taxon>
        <taxon>Craniata</taxon>
        <taxon>Vertebrata</taxon>
        <taxon>Euteleostomi</taxon>
        <taxon>Mammalia</taxon>
        <taxon>Eutheria</taxon>
        <taxon>Laurasiatheria</taxon>
        <taxon>Perissodactyla</taxon>
        <taxon>Rhinocerotidae</taxon>
        <taxon>Diceros</taxon>
    </lineage>
</organism>
<keyword evidence="2" id="KW-1185">Reference proteome</keyword>
<dbReference type="Proteomes" id="UP000551758">
    <property type="component" value="Unassembled WGS sequence"/>
</dbReference>
<dbReference type="EMBL" id="JACDTQ010003801">
    <property type="protein sequence ID" value="KAF5912786.1"/>
    <property type="molecule type" value="Genomic_DNA"/>
</dbReference>
<evidence type="ECO:0000313" key="1">
    <source>
        <dbReference type="EMBL" id="KAF5912786.1"/>
    </source>
</evidence>
<sequence>MCHQHPQVGGPGPLFTPASSTVQRNISKLPITALQLICQNTSSPCCAYQGSSRCYSLTFDLYGFWALPTIFLLTFDTSKPFRSNTTHWCPAFHLYRDGNQHNPPQNRCTLWQGSFPDRWRVYYVMGKAMLAASPSQPLNPGYVGGLLSPRCQGTPPWASSVSTWFDSSTPCQAGALPGYLFLCGPRQNMLPHANSPTPTFQLLGQALAYPCIDNA</sequence>
<comment type="caution">
    <text evidence="1">The sequence shown here is derived from an EMBL/GenBank/DDBJ whole genome shotgun (WGS) entry which is preliminary data.</text>
</comment>
<name>A0A7J7EBK4_DICBM</name>
<accession>A0A7J7EBK4</accession>
<evidence type="ECO:0000313" key="2">
    <source>
        <dbReference type="Proteomes" id="UP000551758"/>
    </source>
</evidence>
<dbReference type="AlphaFoldDB" id="A0A7J7EBK4"/>
<proteinExistence type="predicted"/>
<reference evidence="1 2" key="1">
    <citation type="journal article" date="2020" name="Mol. Biol. Evol.">
        <title>Interspecific Gene Flow and the Evolution of Specialization in Black and White Rhinoceros.</title>
        <authorList>
            <person name="Moodley Y."/>
            <person name="Westbury M.V."/>
            <person name="Russo I.M."/>
            <person name="Gopalakrishnan S."/>
            <person name="Rakotoarivelo A."/>
            <person name="Olsen R.A."/>
            <person name="Prost S."/>
            <person name="Tunstall T."/>
            <person name="Ryder O.A."/>
            <person name="Dalen L."/>
            <person name="Bruford M.W."/>
        </authorList>
    </citation>
    <scope>NUCLEOTIDE SEQUENCE [LARGE SCALE GENOMIC DNA]</scope>
    <source>
        <strain evidence="1">SBR-YM</strain>
        <tissue evidence="1">Skin</tissue>
    </source>
</reference>
<gene>
    <name evidence="1" type="ORF">HPG69_007776</name>
</gene>
<protein>
    <submittedName>
        <fullName evidence="1">Uncharacterized protein</fullName>
    </submittedName>
</protein>